<dbReference type="AlphaFoldDB" id="A0A9W7D7X1"/>
<gene>
    <name evidence="1" type="ORF">Pfra01_002648000</name>
</gene>
<evidence type="ECO:0000313" key="1">
    <source>
        <dbReference type="EMBL" id="GMF60900.1"/>
    </source>
</evidence>
<dbReference type="InterPro" id="IPR009057">
    <property type="entry name" value="Homeodomain-like_sf"/>
</dbReference>
<name>A0A9W7D7X1_9STRA</name>
<dbReference type="SUPFAM" id="SSF46689">
    <property type="entry name" value="Homeodomain-like"/>
    <property type="match status" value="1"/>
</dbReference>
<evidence type="ECO:0000313" key="2">
    <source>
        <dbReference type="Proteomes" id="UP001165121"/>
    </source>
</evidence>
<dbReference type="EMBL" id="BSXT01005563">
    <property type="protein sequence ID" value="GMF60900.1"/>
    <property type="molecule type" value="Genomic_DNA"/>
</dbReference>
<sequence>MMKAIAPEPVCSQEQTERAVAAVKNQEMLYRDAANSFGVGRSSLHRRVTEKVPLNAKPGPGPILTEGEVKGVLGAVDASAKRDLCFTRAELGMFIRQAVEKSPRKAQSFEVCRTEDSTVEHVDYHFNSLKKVMESCEDLPPSRIWNLDETGMSGQVSGAKPKVLASKGYWANVRQSDSRENVSTLVCGNADGGFVPPFIIFPGLSYDRTHTHGGYPNSKYASRPSSFLVTIIFVQYFEWFVNGIPPERPRDINAQIVSGACLMTSDESFEYHVAKAKEKADKLREKEFKAQVKVAKAKEHQDKKVAKLVADELKRRKKIELALAAEQK</sequence>
<protein>
    <submittedName>
        <fullName evidence="1">Unnamed protein product</fullName>
    </submittedName>
</protein>
<proteinExistence type="predicted"/>
<comment type="caution">
    <text evidence="1">The sequence shown here is derived from an EMBL/GenBank/DDBJ whole genome shotgun (WGS) entry which is preliminary data.</text>
</comment>
<dbReference type="Gene3D" id="1.10.10.60">
    <property type="entry name" value="Homeodomain-like"/>
    <property type="match status" value="1"/>
</dbReference>
<keyword evidence="2" id="KW-1185">Reference proteome</keyword>
<dbReference type="Proteomes" id="UP001165121">
    <property type="component" value="Unassembled WGS sequence"/>
</dbReference>
<dbReference type="OrthoDB" id="122348at2759"/>
<accession>A0A9W7D7X1</accession>
<organism evidence="1 2">
    <name type="scientific">Phytophthora fragariaefolia</name>
    <dbReference type="NCBI Taxonomy" id="1490495"/>
    <lineage>
        <taxon>Eukaryota</taxon>
        <taxon>Sar</taxon>
        <taxon>Stramenopiles</taxon>
        <taxon>Oomycota</taxon>
        <taxon>Peronosporomycetes</taxon>
        <taxon>Peronosporales</taxon>
        <taxon>Peronosporaceae</taxon>
        <taxon>Phytophthora</taxon>
    </lineage>
</organism>
<reference evidence="1" key="1">
    <citation type="submission" date="2023-04" db="EMBL/GenBank/DDBJ databases">
        <title>Phytophthora fragariaefolia NBRC 109709.</title>
        <authorList>
            <person name="Ichikawa N."/>
            <person name="Sato H."/>
            <person name="Tonouchi N."/>
        </authorList>
    </citation>
    <scope>NUCLEOTIDE SEQUENCE</scope>
    <source>
        <strain evidence="1">NBRC 109709</strain>
    </source>
</reference>